<name>A0A939DHU1_9GAMM</name>
<evidence type="ECO:0000313" key="2">
    <source>
        <dbReference type="EMBL" id="MBN7798385.1"/>
    </source>
</evidence>
<sequence>MKMLSPEVGGWYKDLETHELFEVVAWDPSTLSIEAQFLGGEVTEYDLDAWRQLKLNYAEPPEDWRSPFELDDEDGADPDAPLHPEDWNNPLSMIEPDTMYGVEDL</sequence>
<dbReference type="RefSeq" id="WP_206561831.1">
    <property type="nucleotide sequence ID" value="NZ_JAFKCZ010000014.1"/>
</dbReference>
<organism evidence="2 3">
    <name type="scientific">Parahaliea mediterranea</name>
    <dbReference type="NCBI Taxonomy" id="651086"/>
    <lineage>
        <taxon>Bacteria</taxon>
        <taxon>Pseudomonadati</taxon>
        <taxon>Pseudomonadota</taxon>
        <taxon>Gammaproteobacteria</taxon>
        <taxon>Cellvibrionales</taxon>
        <taxon>Halieaceae</taxon>
        <taxon>Parahaliea</taxon>
    </lineage>
</organism>
<gene>
    <name evidence="2" type="ORF">JYP50_17410</name>
</gene>
<feature type="region of interest" description="Disordered" evidence="1">
    <location>
        <begin position="61"/>
        <end position="105"/>
    </location>
</feature>
<comment type="caution">
    <text evidence="2">The sequence shown here is derived from an EMBL/GenBank/DDBJ whole genome shotgun (WGS) entry which is preliminary data.</text>
</comment>
<reference evidence="2" key="1">
    <citation type="submission" date="2021-02" db="EMBL/GenBank/DDBJ databases">
        <title>PHA producing bacteria isolated from coastal sediment in Guangdong, Shenzhen.</title>
        <authorList>
            <person name="Zheng W."/>
            <person name="Yu S."/>
            <person name="Huang Y."/>
        </authorList>
    </citation>
    <scope>NUCLEOTIDE SEQUENCE</scope>
    <source>
        <strain evidence="2">TN14-10</strain>
    </source>
</reference>
<proteinExistence type="predicted"/>
<accession>A0A939DHU1</accession>
<evidence type="ECO:0000313" key="3">
    <source>
        <dbReference type="Proteomes" id="UP000664303"/>
    </source>
</evidence>
<dbReference type="EMBL" id="JAFKCZ010000014">
    <property type="protein sequence ID" value="MBN7798385.1"/>
    <property type="molecule type" value="Genomic_DNA"/>
</dbReference>
<evidence type="ECO:0000256" key="1">
    <source>
        <dbReference type="SAM" id="MobiDB-lite"/>
    </source>
</evidence>
<keyword evidence="3" id="KW-1185">Reference proteome</keyword>
<dbReference type="Proteomes" id="UP000664303">
    <property type="component" value="Unassembled WGS sequence"/>
</dbReference>
<dbReference type="InterPro" id="IPR046651">
    <property type="entry name" value="DUF6763"/>
</dbReference>
<dbReference type="AlphaFoldDB" id="A0A939DHU1"/>
<dbReference type="Pfam" id="PF20549">
    <property type="entry name" value="DUF6763"/>
    <property type="match status" value="1"/>
</dbReference>
<protein>
    <submittedName>
        <fullName evidence="2">Uncharacterized protein</fullName>
    </submittedName>
</protein>